<dbReference type="InterPro" id="IPR001375">
    <property type="entry name" value="Peptidase_S9_cat"/>
</dbReference>
<protein>
    <recommendedName>
        <fullName evidence="2">Peptidase S9 prolyl oligopeptidase catalytic domain-containing protein</fullName>
    </recommendedName>
</protein>
<dbReference type="PANTHER" id="PTHR42776:SF4">
    <property type="entry name" value="ACYLAMINO-ACID-RELEASING ENZYME"/>
    <property type="match status" value="1"/>
</dbReference>
<organism evidence="3">
    <name type="scientific">Medioppia subpectinata</name>
    <dbReference type="NCBI Taxonomy" id="1979941"/>
    <lineage>
        <taxon>Eukaryota</taxon>
        <taxon>Metazoa</taxon>
        <taxon>Ecdysozoa</taxon>
        <taxon>Arthropoda</taxon>
        <taxon>Chelicerata</taxon>
        <taxon>Arachnida</taxon>
        <taxon>Acari</taxon>
        <taxon>Acariformes</taxon>
        <taxon>Sarcoptiformes</taxon>
        <taxon>Oribatida</taxon>
        <taxon>Brachypylina</taxon>
        <taxon>Oppioidea</taxon>
        <taxon>Oppiidae</taxon>
        <taxon>Medioppia</taxon>
    </lineage>
</organism>
<dbReference type="GO" id="GO:0004252">
    <property type="term" value="F:serine-type endopeptidase activity"/>
    <property type="evidence" value="ECO:0007669"/>
    <property type="project" value="TreeGrafter"/>
</dbReference>
<dbReference type="EMBL" id="CAJPIZ010008571">
    <property type="protein sequence ID" value="CAG2111233.1"/>
    <property type="molecule type" value="Genomic_DNA"/>
</dbReference>
<evidence type="ECO:0000313" key="3">
    <source>
        <dbReference type="EMBL" id="CAD7630803.1"/>
    </source>
</evidence>
<evidence type="ECO:0000259" key="2">
    <source>
        <dbReference type="Pfam" id="PF00326"/>
    </source>
</evidence>
<keyword evidence="4" id="KW-1185">Reference proteome</keyword>
<feature type="non-terminal residue" evidence="3">
    <location>
        <position position="1"/>
    </location>
</feature>
<accession>A0A7R9KYS6</accession>
<proteinExistence type="predicted"/>
<dbReference type="EMBL" id="OC863146">
    <property type="protein sequence ID" value="CAD7630803.1"/>
    <property type="molecule type" value="Genomic_DNA"/>
</dbReference>
<name>A0A7R9KYS6_9ACAR</name>
<dbReference type="InterPro" id="IPR029058">
    <property type="entry name" value="AB_hydrolase_fold"/>
</dbReference>
<dbReference type="GO" id="GO:0006508">
    <property type="term" value="P:proteolysis"/>
    <property type="evidence" value="ECO:0007669"/>
    <property type="project" value="InterPro"/>
</dbReference>
<dbReference type="Proteomes" id="UP000759131">
    <property type="component" value="Unassembled WGS sequence"/>
</dbReference>
<evidence type="ECO:0000256" key="1">
    <source>
        <dbReference type="ARBA" id="ARBA00022801"/>
    </source>
</evidence>
<feature type="domain" description="Peptidase S9 prolyl oligopeptidase catalytic" evidence="2">
    <location>
        <begin position="183"/>
        <end position="397"/>
    </location>
</feature>
<reference evidence="3" key="1">
    <citation type="submission" date="2020-11" db="EMBL/GenBank/DDBJ databases">
        <authorList>
            <person name="Tran Van P."/>
        </authorList>
    </citation>
    <scope>NUCLEOTIDE SEQUENCE</scope>
</reference>
<dbReference type="PANTHER" id="PTHR42776">
    <property type="entry name" value="SERINE PEPTIDASE S9 FAMILY MEMBER"/>
    <property type="match status" value="1"/>
</dbReference>
<dbReference type="AlphaFoldDB" id="A0A7R9KYS6"/>
<dbReference type="OrthoDB" id="416344at2759"/>
<sequence length="398" mass="44615">KTSEILIDTNGVREIIDTESGLKYGKISALFVKDINENCFTSDGKFLILNCFTELQLVLCLFDLKTKQLIPIEFPLPSIQVLDLIDNVLIAVGSALNTKPNIFVGKLNYSDNTKPWVEWKEMETNSRDSLKDISVDNFYIPSEDPNKLLTAILVSPKAVESQPTATIVMAHGGPHGQYFNTYMSYPSLLARLGFKSLLINYRGSLGVDDNYVNDLIGHVGDNDVRDVVHCVQYLSDKSLIDSSKLVLWGGSHGGFLVAHLSGQYAHMDFKACISRNPVIDLTSMSDATDIPDWCDVETFGDSKLFAFNTPLDSNSLIMMFEKSPINCILDVKVPTLITLGKRDRRVPWTQGLKYYRILKARGVKTRCHVYDDNHSLQKVDVDGDCFVNICLWILENLN</sequence>
<dbReference type="Pfam" id="PF00326">
    <property type="entry name" value="Peptidase_S9"/>
    <property type="match status" value="1"/>
</dbReference>
<keyword evidence="1" id="KW-0378">Hydrolase</keyword>
<evidence type="ECO:0000313" key="4">
    <source>
        <dbReference type="Proteomes" id="UP000759131"/>
    </source>
</evidence>
<dbReference type="SUPFAM" id="SSF53474">
    <property type="entry name" value="alpha/beta-Hydrolases"/>
    <property type="match status" value="1"/>
</dbReference>
<gene>
    <name evidence="3" type="ORF">OSB1V03_LOCUS11215</name>
</gene>
<feature type="non-terminal residue" evidence="3">
    <location>
        <position position="398"/>
    </location>
</feature>
<dbReference type="Gene3D" id="3.40.50.1820">
    <property type="entry name" value="alpha/beta hydrolase"/>
    <property type="match status" value="1"/>
</dbReference>